<feature type="compositionally biased region" description="Basic and acidic residues" evidence="1">
    <location>
        <begin position="32"/>
        <end position="49"/>
    </location>
</feature>
<keyword evidence="2" id="KW-0732">Signal</keyword>
<dbReference type="Proteomes" id="UP000051682">
    <property type="component" value="Unassembled WGS sequence"/>
</dbReference>
<sequence>MKNWFIKIPAIVLFAALTMASCKSAQNNDPADMPKDISERSSDESSKKYDEAQLDKLKAYIESMTAKEKCTNAGEWAFSPFGSKACGGPISYIAYPKKDEAAILPKIEEYATKMSEFNKKYSITSDCMLAPEPIGVKCQGEKAVLIYP</sequence>
<evidence type="ECO:0000256" key="1">
    <source>
        <dbReference type="SAM" id="MobiDB-lite"/>
    </source>
</evidence>
<feature type="region of interest" description="Disordered" evidence="1">
    <location>
        <begin position="25"/>
        <end position="49"/>
    </location>
</feature>
<dbReference type="OrthoDB" id="5526158at2"/>
<proteinExistence type="predicted"/>
<dbReference type="AlphaFoldDB" id="A0A0Q3LTC9"/>
<organism evidence="3 4">
    <name type="scientific">Chryseobacterium aquaticum</name>
    <dbReference type="NCBI Taxonomy" id="452084"/>
    <lineage>
        <taxon>Bacteria</taxon>
        <taxon>Pseudomonadati</taxon>
        <taxon>Bacteroidota</taxon>
        <taxon>Flavobacteriia</taxon>
        <taxon>Flavobacteriales</taxon>
        <taxon>Weeksellaceae</taxon>
        <taxon>Chryseobacterium group</taxon>
        <taxon>Chryseobacterium</taxon>
    </lineage>
</organism>
<reference evidence="3 4" key="1">
    <citation type="submission" date="2015-10" db="EMBL/GenBank/DDBJ databases">
        <title>Chryseobacterium aquaticum genome.</title>
        <authorList>
            <person name="Newman J.D."/>
            <person name="Ferguson M.B."/>
            <person name="Miller J.R."/>
        </authorList>
    </citation>
    <scope>NUCLEOTIDE SEQUENCE [LARGE SCALE GENOMIC DNA]</scope>
    <source>
        <strain evidence="3 4">KCTC 12483</strain>
    </source>
</reference>
<feature type="signal peptide" evidence="2">
    <location>
        <begin position="1"/>
        <end position="25"/>
    </location>
</feature>
<dbReference type="RefSeq" id="WP_056012564.1">
    <property type="nucleotide sequence ID" value="NZ_LLYZ01000003.1"/>
</dbReference>
<dbReference type="STRING" id="452084.AR438_04785"/>
<accession>A0A0Q3LTC9</accession>
<protein>
    <submittedName>
        <fullName evidence="3">Uncharacterized protein</fullName>
    </submittedName>
</protein>
<evidence type="ECO:0000313" key="4">
    <source>
        <dbReference type="Proteomes" id="UP000051682"/>
    </source>
</evidence>
<name>A0A0Q3LTC9_9FLAO</name>
<keyword evidence="4" id="KW-1185">Reference proteome</keyword>
<evidence type="ECO:0000256" key="2">
    <source>
        <dbReference type="SAM" id="SignalP"/>
    </source>
</evidence>
<comment type="caution">
    <text evidence="3">The sequence shown here is derived from an EMBL/GenBank/DDBJ whole genome shotgun (WGS) entry which is preliminary data.</text>
</comment>
<dbReference type="EMBL" id="LLYZ01000003">
    <property type="protein sequence ID" value="KQK26569.1"/>
    <property type="molecule type" value="Genomic_DNA"/>
</dbReference>
<feature type="chain" id="PRO_5006205336" evidence="2">
    <location>
        <begin position="26"/>
        <end position="148"/>
    </location>
</feature>
<gene>
    <name evidence="3" type="ORF">AR438_04785</name>
</gene>
<evidence type="ECO:0000313" key="3">
    <source>
        <dbReference type="EMBL" id="KQK26569.1"/>
    </source>
</evidence>
<dbReference type="PROSITE" id="PS51257">
    <property type="entry name" value="PROKAR_LIPOPROTEIN"/>
    <property type="match status" value="1"/>
</dbReference>